<dbReference type="NCBIfam" id="NF003765">
    <property type="entry name" value="PRK05359.1"/>
    <property type="match status" value="1"/>
</dbReference>
<gene>
    <name evidence="6" type="ORF">SBAD_LOCUS4799</name>
</gene>
<dbReference type="WBParaSite" id="SBAD_0000499701-mRNA-1">
    <property type="protein sequence ID" value="SBAD_0000499701-mRNA-1"/>
    <property type="gene ID" value="SBAD_0000499701"/>
</dbReference>
<keyword evidence="3" id="KW-0378">Hydrolase</keyword>
<proteinExistence type="inferred from homology"/>
<dbReference type="GO" id="GO:0003676">
    <property type="term" value="F:nucleic acid binding"/>
    <property type="evidence" value="ECO:0007669"/>
    <property type="project" value="InterPro"/>
</dbReference>
<evidence type="ECO:0000259" key="5">
    <source>
        <dbReference type="Pfam" id="PF00929"/>
    </source>
</evidence>
<evidence type="ECO:0000313" key="7">
    <source>
        <dbReference type="Proteomes" id="UP000270296"/>
    </source>
</evidence>
<dbReference type="GO" id="GO:0000175">
    <property type="term" value="F:3'-5'-RNA exonuclease activity"/>
    <property type="evidence" value="ECO:0007669"/>
    <property type="project" value="InterPro"/>
</dbReference>
<dbReference type="GO" id="GO:0005739">
    <property type="term" value="C:mitochondrion"/>
    <property type="evidence" value="ECO:0007669"/>
    <property type="project" value="TreeGrafter"/>
</dbReference>
<dbReference type="Gene3D" id="3.30.420.10">
    <property type="entry name" value="Ribonuclease H-like superfamily/Ribonuclease H"/>
    <property type="match status" value="1"/>
</dbReference>
<dbReference type="SUPFAM" id="SSF53098">
    <property type="entry name" value="Ribonuclease H-like"/>
    <property type="match status" value="1"/>
</dbReference>
<dbReference type="Pfam" id="PF00929">
    <property type="entry name" value="RNase_T"/>
    <property type="match status" value="1"/>
</dbReference>
<dbReference type="InterPro" id="IPR013520">
    <property type="entry name" value="Ribonucl_H"/>
</dbReference>
<keyword evidence="7" id="KW-1185">Reference proteome</keyword>
<organism evidence="8">
    <name type="scientific">Soboliphyme baturini</name>
    <dbReference type="NCBI Taxonomy" id="241478"/>
    <lineage>
        <taxon>Eukaryota</taxon>
        <taxon>Metazoa</taxon>
        <taxon>Ecdysozoa</taxon>
        <taxon>Nematoda</taxon>
        <taxon>Enoplea</taxon>
        <taxon>Dorylaimia</taxon>
        <taxon>Dioctophymatida</taxon>
        <taxon>Dioctophymatoidea</taxon>
        <taxon>Soboliphymatidae</taxon>
        <taxon>Soboliphyme</taxon>
    </lineage>
</organism>
<dbReference type="InterPro" id="IPR012337">
    <property type="entry name" value="RNaseH-like_sf"/>
</dbReference>
<protein>
    <submittedName>
        <fullName evidence="8">Exonuclease domain-containing protein</fullName>
    </submittedName>
</protein>
<dbReference type="InterPro" id="IPR022894">
    <property type="entry name" value="Oligoribonuclease"/>
</dbReference>
<accession>A0A183IMF3</accession>
<reference evidence="8" key="1">
    <citation type="submission" date="2016-06" db="UniProtKB">
        <authorList>
            <consortium name="WormBaseParasite"/>
        </authorList>
    </citation>
    <scope>IDENTIFICATION</scope>
</reference>
<evidence type="ECO:0000313" key="8">
    <source>
        <dbReference type="WBParaSite" id="SBAD_0000499701-mRNA-1"/>
    </source>
</evidence>
<sequence length="158" mass="17985">MRFCIHALQMLKYHDSLVSLKGLLGLLEMTGLNIERDYLLEVACIITEGNKKLSVVEELPSLVIHQPDEIVESMDSWCKLHHSKSGLIKAVQESTLTVEKAEDILIKFIQKHTPAEKCPLAGNSVHLDKVFLTKFMPRVVNHLHYRIIDVSSLKELCR</sequence>
<evidence type="ECO:0000313" key="6">
    <source>
        <dbReference type="EMBL" id="VDP05431.1"/>
    </source>
</evidence>
<evidence type="ECO:0000256" key="1">
    <source>
        <dbReference type="ARBA" id="ARBA00009921"/>
    </source>
</evidence>
<keyword evidence="4" id="KW-0269">Exonuclease</keyword>
<dbReference type="InterPro" id="IPR036397">
    <property type="entry name" value="RNaseH_sf"/>
</dbReference>
<dbReference type="CDD" id="cd06135">
    <property type="entry name" value="Orn"/>
    <property type="match status" value="1"/>
</dbReference>
<dbReference type="EMBL" id="UZAM01008554">
    <property type="protein sequence ID" value="VDP05431.1"/>
    <property type="molecule type" value="Genomic_DNA"/>
</dbReference>
<dbReference type="AlphaFoldDB" id="A0A183IMF3"/>
<reference evidence="6 7" key="2">
    <citation type="submission" date="2018-11" db="EMBL/GenBank/DDBJ databases">
        <authorList>
            <consortium name="Pathogen Informatics"/>
        </authorList>
    </citation>
    <scope>NUCLEOTIDE SEQUENCE [LARGE SCALE GENOMIC DNA]</scope>
</reference>
<feature type="domain" description="Exonuclease" evidence="5">
    <location>
        <begin position="27"/>
        <end position="158"/>
    </location>
</feature>
<dbReference type="PANTHER" id="PTHR11046">
    <property type="entry name" value="OLIGORIBONUCLEASE, MITOCHONDRIAL"/>
    <property type="match status" value="1"/>
</dbReference>
<dbReference type="PANTHER" id="PTHR11046:SF0">
    <property type="entry name" value="OLIGORIBONUCLEASE, MITOCHONDRIAL"/>
    <property type="match status" value="1"/>
</dbReference>
<keyword evidence="2" id="KW-0540">Nuclease</keyword>
<name>A0A183IMF3_9BILA</name>
<dbReference type="Proteomes" id="UP000270296">
    <property type="component" value="Unassembled WGS sequence"/>
</dbReference>
<evidence type="ECO:0000256" key="3">
    <source>
        <dbReference type="ARBA" id="ARBA00022801"/>
    </source>
</evidence>
<evidence type="ECO:0000256" key="2">
    <source>
        <dbReference type="ARBA" id="ARBA00022722"/>
    </source>
</evidence>
<dbReference type="OrthoDB" id="270189at2759"/>
<evidence type="ECO:0000256" key="4">
    <source>
        <dbReference type="ARBA" id="ARBA00022839"/>
    </source>
</evidence>
<comment type="similarity">
    <text evidence="1">Belongs to the oligoribonuclease family.</text>
</comment>